<name>A0A6A6MEU4_HEVBR</name>
<sequence length="385" mass="42703">MKWNPTIVNLQDHIIVPNLDPNMESPDQFVEDYISHLTTIPMDLCKPLWEVHLLNLKTSDAEAIGVFRIHHSIGDGASLMSLLLACTRKTSDPEALPSIPEQRRAGSSTSPHQMGSVDTKTPLKGAFGVDLKPKRFVYRSVSMDDIKLIKNKMNITINDVILGITQAGLSRYLNREYGENEKDGETKQNKIILPKSILLRATVLVNLRPALGIQTLADLMGKESKVKWGWGNRIGYLVLPFTISLQDDPLNYVRQAKATIDRKKRSLEPFCTFQIAKLVLCTLGVKVGAAIAHRFLSNTTLAFSNVVGPVEEVSFYGHPLAFIAPSVYGHPHALTIHFQSYSNKMTIVLAVDVDVIPHPHKLCDDLEQSLKLIKDAVLDNGLDAA</sequence>
<keyword evidence="6" id="KW-0256">Endoplasmic reticulum</keyword>
<organism evidence="14 15">
    <name type="scientific">Hevea brasiliensis</name>
    <name type="common">Para rubber tree</name>
    <name type="synonym">Siphonia brasiliensis</name>
    <dbReference type="NCBI Taxonomy" id="3981"/>
    <lineage>
        <taxon>Eukaryota</taxon>
        <taxon>Viridiplantae</taxon>
        <taxon>Streptophyta</taxon>
        <taxon>Embryophyta</taxon>
        <taxon>Tracheophyta</taxon>
        <taxon>Spermatophyta</taxon>
        <taxon>Magnoliopsida</taxon>
        <taxon>eudicotyledons</taxon>
        <taxon>Gunneridae</taxon>
        <taxon>Pentapetalae</taxon>
        <taxon>rosids</taxon>
        <taxon>fabids</taxon>
        <taxon>Malpighiales</taxon>
        <taxon>Euphorbiaceae</taxon>
        <taxon>Crotonoideae</taxon>
        <taxon>Micrandreae</taxon>
        <taxon>Hevea</taxon>
    </lineage>
</organism>
<feature type="region of interest" description="Disordered" evidence="11">
    <location>
        <begin position="92"/>
        <end position="119"/>
    </location>
</feature>
<feature type="domain" description="O-acyltransferase WSD1-like N-terminal" evidence="12">
    <location>
        <begin position="30"/>
        <end position="115"/>
    </location>
</feature>
<dbReference type="GO" id="GO:0019432">
    <property type="term" value="P:triglyceride biosynthetic process"/>
    <property type="evidence" value="ECO:0007669"/>
    <property type="project" value="UniProtKB-UniPathway"/>
</dbReference>
<comment type="pathway">
    <text evidence="4">Lipid metabolism.</text>
</comment>
<comment type="subcellular location">
    <subcellularLocation>
        <location evidence="1">Cell membrane</location>
        <topology evidence="1">Single-pass membrane protein</topology>
    </subcellularLocation>
    <subcellularLocation>
        <location evidence="2">Endoplasmic reticulum membrane</location>
    </subcellularLocation>
</comment>
<feature type="domain" description="O-acyltransferase WSD1 C-terminal" evidence="13">
    <location>
        <begin position="230"/>
        <end position="374"/>
    </location>
</feature>
<dbReference type="GO" id="GO:0004144">
    <property type="term" value="F:diacylglycerol O-acyltransferase activity"/>
    <property type="evidence" value="ECO:0007669"/>
    <property type="project" value="UniProtKB-EC"/>
</dbReference>
<comment type="pathway">
    <text evidence="3">Glycerolipid metabolism; triacylglycerol biosynthesis.</text>
</comment>
<comment type="catalytic activity">
    <reaction evidence="9">
        <text>a long chain fatty alcohol + a fatty acyl-CoA = a long-chain alcohol wax ester + CoA</text>
        <dbReference type="Rhea" id="RHEA:38443"/>
        <dbReference type="ChEBI" id="CHEBI:17135"/>
        <dbReference type="ChEBI" id="CHEBI:57287"/>
        <dbReference type="ChEBI" id="CHEBI:77636"/>
        <dbReference type="ChEBI" id="CHEBI:235323"/>
        <dbReference type="EC" id="2.3.1.75"/>
    </reaction>
</comment>
<proteinExistence type="inferred from homology"/>
<dbReference type="GO" id="GO:0005789">
    <property type="term" value="C:endoplasmic reticulum membrane"/>
    <property type="evidence" value="ECO:0007669"/>
    <property type="project" value="UniProtKB-SubCell"/>
</dbReference>
<dbReference type="Pfam" id="PF03007">
    <property type="entry name" value="WS_DGAT_cat"/>
    <property type="match status" value="1"/>
</dbReference>
<dbReference type="GO" id="GO:0005886">
    <property type="term" value="C:plasma membrane"/>
    <property type="evidence" value="ECO:0007669"/>
    <property type="project" value="UniProtKB-SubCell"/>
</dbReference>
<evidence type="ECO:0000256" key="11">
    <source>
        <dbReference type="SAM" id="MobiDB-lite"/>
    </source>
</evidence>
<comment type="similarity">
    <text evidence="8">In the N-terminal section; belongs to the long-chain O-acyltransferase family.</text>
</comment>
<evidence type="ECO:0000256" key="9">
    <source>
        <dbReference type="ARBA" id="ARBA00047604"/>
    </source>
</evidence>
<reference evidence="14 15" key="1">
    <citation type="journal article" date="2020" name="Mol. Plant">
        <title>The Chromosome-Based Rubber Tree Genome Provides New Insights into Spurge Genome Evolution and Rubber Biosynthesis.</title>
        <authorList>
            <person name="Liu J."/>
            <person name="Shi C."/>
            <person name="Shi C.C."/>
            <person name="Li W."/>
            <person name="Zhang Q.J."/>
            <person name="Zhang Y."/>
            <person name="Li K."/>
            <person name="Lu H.F."/>
            <person name="Shi C."/>
            <person name="Zhu S.T."/>
            <person name="Xiao Z.Y."/>
            <person name="Nan H."/>
            <person name="Yue Y."/>
            <person name="Zhu X.G."/>
            <person name="Wu Y."/>
            <person name="Hong X.N."/>
            <person name="Fan G.Y."/>
            <person name="Tong Y."/>
            <person name="Zhang D."/>
            <person name="Mao C.L."/>
            <person name="Liu Y.L."/>
            <person name="Hao S.J."/>
            <person name="Liu W.Q."/>
            <person name="Lv M.Q."/>
            <person name="Zhang H.B."/>
            <person name="Liu Y."/>
            <person name="Hu-Tang G.R."/>
            <person name="Wang J.P."/>
            <person name="Wang J.H."/>
            <person name="Sun Y.H."/>
            <person name="Ni S.B."/>
            <person name="Chen W.B."/>
            <person name="Zhang X.C."/>
            <person name="Jiao Y.N."/>
            <person name="Eichler E.E."/>
            <person name="Li G.H."/>
            <person name="Liu X."/>
            <person name="Gao L.Z."/>
        </authorList>
    </citation>
    <scope>NUCLEOTIDE SEQUENCE [LARGE SCALE GENOMIC DNA]</scope>
    <source>
        <strain evidence="15">cv. GT1</strain>
        <tissue evidence="14">Leaf</tissue>
    </source>
</reference>
<dbReference type="Proteomes" id="UP000467840">
    <property type="component" value="Chromosome 14"/>
</dbReference>
<evidence type="ECO:0000259" key="12">
    <source>
        <dbReference type="Pfam" id="PF03007"/>
    </source>
</evidence>
<dbReference type="AlphaFoldDB" id="A0A6A6MEU4"/>
<gene>
    <name evidence="14" type="ORF">GH714_026709</name>
</gene>
<evidence type="ECO:0000256" key="1">
    <source>
        <dbReference type="ARBA" id="ARBA00004162"/>
    </source>
</evidence>
<evidence type="ECO:0000256" key="3">
    <source>
        <dbReference type="ARBA" id="ARBA00004771"/>
    </source>
</evidence>
<evidence type="ECO:0000256" key="6">
    <source>
        <dbReference type="ARBA" id="ARBA00022824"/>
    </source>
</evidence>
<feature type="compositionally biased region" description="Polar residues" evidence="11">
    <location>
        <begin position="105"/>
        <end position="119"/>
    </location>
</feature>
<dbReference type="EMBL" id="JAAGAX010000006">
    <property type="protein sequence ID" value="KAF2311784.1"/>
    <property type="molecule type" value="Genomic_DNA"/>
</dbReference>
<evidence type="ECO:0000256" key="10">
    <source>
        <dbReference type="ARBA" id="ARBA00048109"/>
    </source>
</evidence>
<evidence type="ECO:0000256" key="4">
    <source>
        <dbReference type="ARBA" id="ARBA00005189"/>
    </source>
</evidence>
<dbReference type="UniPathway" id="UPA00282"/>
<keyword evidence="15" id="KW-1185">Reference proteome</keyword>
<keyword evidence="5" id="KW-0808">Transferase</keyword>
<dbReference type="InterPro" id="IPR045034">
    <property type="entry name" value="O-acyltransferase_WSD1-like"/>
</dbReference>
<dbReference type="PANTHER" id="PTHR31650:SF1">
    <property type="entry name" value="WAX ESTER SYNTHASE_DIACYLGLYCEROL ACYLTRANSFERASE 4-RELATED"/>
    <property type="match status" value="1"/>
</dbReference>
<protein>
    <submittedName>
        <fullName evidence="14">Uncharacterized protein</fullName>
    </submittedName>
</protein>
<evidence type="ECO:0000256" key="8">
    <source>
        <dbReference type="ARBA" id="ARBA00024360"/>
    </source>
</evidence>
<keyword evidence="7" id="KW-0012">Acyltransferase</keyword>
<comment type="caution">
    <text evidence="14">The sequence shown here is derived from an EMBL/GenBank/DDBJ whole genome shotgun (WGS) entry which is preliminary data.</text>
</comment>
<evidence type="ECO:0000256" key="5">
    <source>
        <dbReference type="ARBA" id="ARBA00022679"/>
    </source>
</evidence>
<comment type="catalytic activity">
    <reaction evidence="10">
        <text>an acyl-CoA + a 1,2-diacyl-sn-glycerol = a triacyl-sn-glycerol + CoA</text>
        <dbReference type="Rhea" id="RHEA:10868"/>
        <dbReference type="ChEBI" id="CHEBI:17815"/>
        <dbReference type="ChEBI" id="CHEBI:57287"/>
        <dbReference type="ChEBI" id="CHEBI:58342"/>
        <dbReference type="ChEBI" id="CHEBI:64615"/>
        <dbReference type="EC" id="2.3.1.20"/>
    </reaction>
</comment>
<dbReference type="PANTHER" id="PTHR31650">
    <property type="entry name" value="O-ACYLTRANSFERASE (WSD1-LIKE) FAMILY PROTEIN"/>
    <property type="match status" value="1"/>
</dbReference>
<accession>A0A6A6MEU4</accession>
<evidence type="ECO:0000256" key="2">
    <source>
        <dbReference type="ARBA" id="ARBA00004586"/>
    </source>
</evidence>
<dbReference type="GO" id="GO:0047196">
    <property type="term" value="F:long-chain-alcohol O-fatty-acyltransferase activity"/>
    <property type="evidence" value="ECO:0007669"/>
    <property type="project" value="UniProtKB-EC"/>
</dbReference>
<evidence type="ECO:0000259" key="13">
    <source>
        <dbReference type="Pfam" id="PF06974"/>
    </source>
</evidence>
<evidence type="ECO:0000256" key="7">
    <source>
        <dbReference type="ARBA" id="ARBA00023315"/>
    </source>
</evidence>
<dbReference type="Pfam" id="PF06974">
    <property type="entry name" value="WS_DGAT_C"/>
    <property type="match status" value="1"/>
</dbReference>
<dbReference type="SUPFAM" id="SSF52777">
    <property type="entry name" value="CoA-dependent acyltransferases"/>
    <property type="match status" value="1"/>
</dbReference>
<dbReference type="InterPro" id="IPR004255">
    <property type="entry name" value="O-acyltransferase_WSD1_N"/>
</dbReference>
<evidence type="ECO:0000313" key="15">
    <source>
        <dbReference type="Proteomes" id="UP000467840"/>
    </source>
</evidence>
<evidence type="ECO:0000313" key="14">
    <source>
        <dbReference type="EMBL" id="KAF2311784.1"/>
    </source>
</evidence>
<dbReference type="InterPro" id="IPR009721">
    <property type="entry name" value="O-acyltransferase_WSD1_C"/>
</dbReference>